<sequence>MENIASKYEAVNLSEQEVQNYFTQNGCSVESQYFFMTLLRMMFNSTGRYGSFGEILCVTTEQRNQEIRLLTGHRKQDIQSKIDEMLENGMLIAASDGAIRAPHFFKDISVQPDCFFHIQNGGGACHVQ</sequence>
<organism evidence="1 2">
    <name type="scientific">Commensalibacter intestini</name>
    <dbReference type="NCBI Taxonomy" id="479936"/>
    <lineage>
        <taxon>Bacteria</taxon>
        <taxon>Pseudomonadati</taxon>
        <taxon>Pseudomonadota</taxon>
        <taxon>Alphaproteobacteria</taxon>
        <taxon>Acetobacterales</taxon>
        <taxon>Acetobacteraceae</taxon>
    </lineage>
</organism>
<comment type="caution">
    <text evidence="1">The sequence shown here is derived from an EMBL/GenBank/DDBJ whole genome shotgun (WGS) entry which is preliminary data.</text>
</comment>
<name>A0A251ZT14_9PROT</name>
<dbReference type="EMBL" id="JOPB01000018">
    <property type="protein sequence ID" value="OUI77809.1"/>
    <property type="molecule type" value="Genomic_DNA"/>
</dbReference>
<dbReference type="AlphaFoldDB" id="A0A251ZT14"/>
<evidence type="ECO:0000313" key="1">
    <source>
        <dbReference type="EMBL" id="OUI77809.1"/>
    </source>
</evidence>
<gene>
    <name evidence="1" type="ORF">HK18_01355</name>
</gene>
<evidence type="ECO:0000313" key="2">
    <source>
        <dbReference type="Proteomes" id="UP000194946"/>
    </source>
</evidence>
<dbReference type="RefSeq" id="WP_086632659.1">
    <property type="nucleotide sequence ID" value="NZ_JOPB01000018.1"/>
</dbReference>
<protein>
    <submittedName>
        <fullName evidence="1">Uncharacterized protein</fullName>
    </submittedName>
</protein>
<reference evidence="2" key="1">
    <citation type="submission" date="2014-06" db="EMBL/GenBank/DDBJ databases">
        <authorList>
            <person name="Winans N.J."/>
            <person name="Newell P.D."/>
            <person name="Douglas A.E."/>
        </authorList>
    </citation>
    <scope>NUCLEOTIDE SEQUENCE [LARGE SCALE GENOMIC DNA]</scope>
    <source>
        <strain evidence="2">DmL_052</strain>
    </source>
</reference>
<dbReference type="Proteomes" id="UP000194946">
    <property type="component" value="Unassembled WGS sequence"/>
</dbReference>
<accession>A0A251ZT14</accession>
<keyword evidence="2" id="KW-1185">Reference proteome</keyword>
<proteinExistence type="predicted"/>